<organism evidence="1 2">
    <name type="scientific">Trema orientale</name>
    <name type="common">Charcoal tree</name>
    <name type="synonym">Celtis orientalis</name>
    <dbReference type="NCBI Taxonomy" id="63057"/>
    <lineage>
        <taxon>Eukaryota</taxon>
        <taxon>Viridiplantae</taxon>
        <taxon>Streptophyta</taxon>
        <taxon>Embryophyta</taxon>
        <taxon>Tracheophyta</taxon>
        <taxon>Spermatophyta</taxon>
        <taxon>Magnoliopsida</taxon>
        <taxon>eudicotyledons</taxon>
        <taxon>Gunneridae</taxon>
        <taxon>Pentapetalae</taxon>
        <taxon>rosids</taxon>
        <taxon>fabids</taxon>
        <taxon>Rosales</taxon>
        <taxon>Cannabaceae</taxon>
        <taxon>Trema</taxon>
    </lineage>
</organism>
<name>A0A2P5EL96_TREOI</name>
<comment type="caution">
    <text evidence="1">The sequence shown here is derived from an EMBL/GenBank/DDBJ whole genome shotgun (WGS) entry which is preliminary data.</text>
</comment>
<evidence type="ECO:0000313" key="1">
    <source>
        <dbReference type="EMBL" id="PON86279.1"/>
    </source>
</evidence>
<sequence>RSVRHEQLVNGVFMAVFTQKLSQQRNYVPGQKGKRAEVVVSSEHKINGADVIEDCVGRDHEIDQQRLLI</sequence>
<dbReference type="Proteomes" id="UP000237000">
    <property type="component" value="Unassembled WGS sequence"/>
</dbReference>
<reference evidence="2" key="1">
    <citation type="submission" date="2016-06" db="EMBL/GenBank/DDBJ databases">
        <title>Parallel loss of symbiosis genes in relatives of nitrogen-fixing non-legume Parasponia.</title>
        <authorList>
            <person name="Van Velzen R."/>
            <person name="Holmer R."/>
            <person name="Bu F."/>
            <person name="Rutten L."/>
            <person name="Van Zeijl A."/>
            <person name="Liu W."/>
            <person name="Santuari L."/>
            <person name="Cao Q."/>
            <person name="Sharma T."/>
            <person name="Shen D."/>
            <person name="Roswanjaya Y."/>
            <person name="Wardhani T."/>
            <person name="Kalhor M.S."/>
            <person name="Jansen J."/>
            <person name="Van den Hoogen J."/>
            <person name="Gungor B."/>
            <person name="Hartog M."/>
            <person name="Hontelez J."/>
            <person name="Verver J."/>
            <person name="Yang W.-C."/>
            <person name="Schijlen E."/>
            <person name="Repin R."/>
            <person name="Schilthuizen M."/>
            <person name="Schranz E."/>
            <person name="Heidstra R."/>
            <person name="Miyata K."/>
            <person name="Fedorova E."/>
            <person name="Kohlen W."/>
            <person name="Bisseling T."/>
            <person name="Smit S."/>
            <person name="Geurts R."/>
        </authorList>
    </citation>
    <scope>NUCLEOTIDE SEQUENCE [LARGE SCALE GENOMIC DNA]</scope>
    <source>
        <strain evidence="2">cv. RG33-2</strain>
    </source>
</reference>
<dbReference type="OrthoDB" id="10353070at2759"/>
<proteinExistence type="predicted"/>
<evidence type="ECO:0000313" key="2">
    <source>
        <dbReference type="Proteomes" id="UP000237000"/>
    </source>
</evidence>
<dbReference type="EMBL" id="JXTC01000135">
    <property type="protein sequence ID" value="PON86279.1"/>
    <property type="molecule type" value="Genomic_DNA"/>
</dbReference>
<dbReference type="AlphaFoldDB" id="A0A2P5EL96"/>
<accession>A0A2P5EL96</accession>
<gene>
    <name evidence="1" type="ORF">TorRG33x02_179980</name>
</gene>
<feature type="non-terminal residue" evidence="1">
    <location>
        <position position="1"/>
    </location>
</feature>
<protein>
    <submittedName>
        <fullName evidence="1">Uncharacterized protein</fullName>
    </submittedName>
</protein>
<keyword evidence="2" id="KW-1185">Reference proteome</keyword>
<dbReference type="InParanoid" id="A0A2P5EL96"/>